<evidence type="ECO:0000313" key="2">
    <source>
        <dbReference type="Proteomes" id="UP001162501"/>
    </source>
</evidence>
<dbReference type="Proteomes" id="UP001162501">
    <property type="component" value="Chromosome 11"/>
</dbReference>
<organism evidence="1 2">
    <name type="scientific">Rangifer tarandus platyrhynchus</name>
    <name type="common">Svalbard reindeer</name>
    <dbReference type="NCBI Taxonomy" id="3082113"/>
    <lineage>
        <taxon>Eukaryota</taxon>
        <taxon>Metazoa</taxon>
        <taxon>Chordata</taxon>
        <taxon>Craniata</taxon>
        <taxon>Vertebrata</taxon>
        <taxon>Euteleostomi</taxon>
        <taxon>Mammalia</taxon>
        <taxon>Eutheria</taxon>
        <taxon>Laurasiatheria</taxon>
        <taxon>Artiodactyla</taxon>
        <taxon>Ruminantia</taxon>
        <taxon>Pecora</taxon>
        <taxon>Cervidae</taxon>
        <taxon>Odocoileinae</taxon>
        <taxon>Rangifer</taxon>
    </lineage>
</organism>
<reference evidence="1" key="1">
    <citation type="submission" date="2023-05" db="EMBL/GenBank/DDBJ databases">
        <authorList>
            <consortium name="ELIXIR-Norway"/>
        </authorList>
    </citation>
    <scope>NUCLEOTIDE SEQUENCE</scope>
</reference>
<evidence type="ECO:0000313" key="1">
    <source>
        <dbReference type="EMBL" id="CAM9453899.1"/>
    </source>
</evidence>
<dbReference type="EMBL" id="OX596095">
    <property type="protein sequence ID" value="CAM9453899.1"/>
    <property type="molecule type" value="Genomic_DNA"/>
</dbReference>
<gene>
    <name evidence="1" type="ORF">MRATA1EN22A_LOCUS2723</name>
</gene>
<sequence>MKKIFGFRSKKGLSPFGPSISLGRDRGHHKTSFQPWYHIRDKDLRKIHKAASVGNVAKVQQVLLLGENGLNEKDKMNRTALHLACANGHSAVVALLLERKCLLNLCDSENKTALMKAVECQEEECATLLLEHGADPNVRDACGNTALHYAVFGQNMSLAAKLLSYDAHIEARNKNDLTPLLLAISERQQQMVEFLVEKEANIHAVDKMKRTALILAVNYESMSVVSLLLQRGADVFSRDVFGRTAEEYASLSGFNTICQLISEYKEKRPKTPPEKSNPVDTSSEEDSLSRFSNKPGADLWPLSDDEVLDFETKHVPKANLAKLLKAFQQSKRNEAECGIARRESTTFSENNNSDSDIEDVLETFPKPSPGVQGFPHPAFPRPDPLPKPLETPAGLGLAQEGATKPELVEKESDTYIIERAPQEQANHDHLTSVDRAHKNNKSDIMSAVGLGEEENTESPWDSESISESVPQKFVDHLSGDQRGNNTLNGQTEGVSYMPSSVSGLRKFKMAELEEPRHAGIPAAHVESPEKYPNVKPTVGVEDSVPNKTVGTKDPQTSNSDWDSTSLSLNSETCQRAGHLKADGRRPLVSQSVTKNQSAPTELGQKTTTGKAKMKNAAMFLVGNSMPHHPGQSPLPENRESKQDLSGELDVEVILEEEQEKLHGNENNHSQVEEEKKHKSSEVEVSDDVCDAADESRLIQQRKSGGNNKREFPAMENKGSDGSEPGVPRKEIEKKNNDKWTPEECVIAPVFEKIHSLTDGLLQVNDDSILRKVDQDDSRPARKTAYEKKKVSDSGRKAKGLLRKYHMLQDEIASLRLEIDAVKNQNRENEKKYSEDIENLQQAMKSKEEIFTQAIFQYTGQLTVLRAENTMLNSELENNRQSRHRLETEVESCRSRLAAAIHDHEQGQTSQRDLELAFQKAHDERLCLQDQMKCHGTKLKRNSETASQQLPKVESQFNKLKMKPHQTRDDLRGKTLMSECVQRDLHQAECQKQEIEHMDQNEQGKVNEYLGKQESLEERLSQLQSENMLLRQHLDEAQNKADSKETIISIQDQFQQMVKNLHAESEKQHLMLEERNKELINKLNHLEERMCQDENEEAEEADMRQLWQELADGLKTWSMSEAALEGMARNCANLEDEIQDLKSKFRQLPSQLQESQDQHIEAVRCAEKPQDHIQRLEIENAKLQTTVKKQVDNVEQLQKTLSSTRLTDHLPAELGAGCSQCLHLDAIYQVLQRELLSMKGWQRKCEKLEKESRKLEQEVVKLQSHTELKMIEHTQVEQYKWEIEERARQDFIEKLKEVNLFFQTRAECQEILEQFQEGHIASIRSQMELRIKDLESEISRTKTFQDYKRAEMEKYKKLYLEELKVRKSLENELDKNNERLAEMSTKLEVEKQRKRSLLSTLSRRCGGSWTGV</sequence>
<protein>
    <submittedName>
        <fullName evidence="1">Uncharacterized protein</fullName>
    </submittedName>
</protein>
<accession>A0AC59Y7I1</accession>
<name>A0AC59Y7I1_RANTA</name>
<reference evidence="1" key="2">
    <citation type="submission" date="2025-03" db="EMBL/GenBank/DDBJ databases">
        <authorList>
            <consortium name="ELIXIR-Norway"/>
            <consortium name="Elixir Norway"/>
        </authorList>
    </citation>
    <scope>NUCLEOTIDE SEQUENCE</scope>
</reference>
<proteinExistence type="predicted"/>